<dbReference type="PANTHER" id="PTHR45339">
    <property type="entry name" value="HYBRID SIGNAL TRANSDUCTION HISTIDINE KINASE J"/>
    <property type="match status" value="1"/>
</dbReference>
<dbReference type="Gene3D" id="3.30.450.40">
    <property type="match status" value="1"/>
</dbReference>
<feature type="domain" description="Response regulatory" evidence="8">
    <location>
        <begin position="459"/>
        <end position="574"/>
    </location>
</feature>
<dbReference type="PRINTS" id="PR00344">
    <property type="entry name" value="BCTRLSENSOR"/>
</dbReference>
<dbReference type="CDD" id="cd00082">
    <property type="entry name" value="HisKA"/>
    <property type="match status" value="1"/>
</dbReference>
<dbReference type="CDD" id="cd17546">
    <property type="entry name" value="REC_hyHK_CKI1_RcsC-like"/>
    <property type="match status" value="1"/>
</dbReference>
<dbReference type="InterPro" id="IPR005467">
    <property type="entry name" value="His_kinase_dom"/>
</dbReference>
<evidence type="ECO:0000256" key="2">
    <source>
        <dbReference type="ARBA" id="ARBA00012438"/>
    </source>
</evidence>
<dbReference type="PANTHER" id="PTHR45339:SF5">
    <property type="entry name" value="HISTIDINE KINASE"/>
    <property type="match status" value="1"/>
</dbReference>
<organism evidence="9 10">
    <name type="scientific">Pseudaquabacterium rugosum</name>
    <dbReference type="NCBI Taxonomy" id="2984194"/>
    <lineage>
        <taxon>Bacteria</taxon>
        <taxon>Pseudomonadati</taxon>
        <taxon>Pseudomonadota</taxon>
        <taxon>Betaproteobacteria</taxon>
        <taxon>Burkholderiales</taxon>
        <taxon>Sphaerotilaceae</taxon>
        <taxon>Pseudaquabacterium</taxon>
    </lineage>
</organism>
<dbReference type="InterPro" id="IPR001789">
    <property type="entry name" value="Sig_transdc_resp-reg_receiver"/>
</dbReference>
<dbReference type="SMART" id="SM00388">
    <property type="entry name" value="HisKA"/>
    <property type="match status" value="1"/>
</dbReference>
<evidence type="ECO:0000313" key="9">
    <source>
        <dbReference type="EMBL" id="MEK8028872.1"/>
    </source>
</evidence>
<keyword evidence="9" id="KW-0067">ATP-binding</keyword>
<dbReference type="InterPro" id="IPR011006">
    <property type="entry name" value="CheY-like_superfamily"/>
</dbReference>
<dbReference type="SMART" id="SM00448">
    <property type="entry name" value="REC"/>
    <property type="match status" value="1"/>
</dbReference>
<evidence type="ECO:0000313" key="10">
    <source>
        <dbReference type="Proteomes" id="UP001368500"/>
    </source>
</evidence>
<keyword evidence="4" id="KW-0808">Transferase</keyword>
<dbReference type="InterPro" id="IPR029016">
    <property type="entry name" value="GAF-like_dom_sf"/>
</dbReference>
<proteinExistence type="predicted"/>
<keyword evidence="9" id="KW-0547">Nucleotide-binding</keyword>
<dbReference type="SMART" id="SM00387">
    <property type="entry name" value="HATPase_c"/>
    <property type="match status" value="1"/>
</dbReference>
<sequence length="582" mass="62762">MPPPPVAEEAVIDRARSDPRRLAALQATGLLDTPPDEGLDRLTRLASRLIGVPVVAITLLDAERDVYKSQHGFLEPLATLMQYSGRTFCQHTLLDDAPLVLDDTAGTAGYAEVPTVQTMGLRAYAGVPLCDAQGQHIGSFCALDFQPRHWRDIDIDLLRELAQTVMRELALRRALRQTQRAEEARRAFLTEMSHEIRTPIHAVLGSAHLLAQTALDETQRGHLQRLSTASEHLRGLVDRQLELARIESGQLELEQIELALRPLLDGALALVAQAAEAKGLRLTLDADTAVLPERLRGDPTRLRQMLLNLLANAVKFTERGGVTLAVQVEQRLPAAAGMPPRVCLRCEVRDTGAGLRPEQLARLFQPFRQADASTARRHGGSGLGLSIVKRLAAIMGGRCGADSQPGQGSRFWFSVWLDVVEGVAAEAGAAMSAPPATDAAPPADDDDRAWLRHQAAGTRVLVADDNPINREVLAALLGAAGLQAVVVDDGLQALVACGQGERLILMDMEMPGLDGVAAAAAVRARDGLIQVPIVAMTAHAAPAERERCRAAGMDDFLVKPVHPAHLYATLRRWLTAGRPRPG</sequence>
<evidence type="ECO:0000259" key="7">
    <source>
        <dbReference type="PROSITE" id="PS50109"/>
    </source>
</evidence>
<feature type="domain" description="Histidine kinase" evidence="7">
    <location>
        <begin position="191"/>
        <end position="419"/>
    </location>
</feature>
<dbReference type="PROSITE" id="PS50109">
    <property type="entry name" value="HIS_KIN"/>
    <property type="match status" value="1"/>
</dbReference>
<accession>A0ABU9BFZ1</accession>
<dbReference type="InterPro" id="IPR004358">
    <property type="entry name" value="Sig_transdc_His_kin-like_C"/>
</dbReference>
<dbReference type="InterPro" id="IPR003018">
    <property type="entry name" value="GAF"/>
</dbReference>
<evidence type="ECO:0000256" key="4">
    <source>
        <dbReference type="ARBA" id="ARBA00022679"/>
    </source>
</evidence>
<evidence type="ECO:0000256" key="6">
    <source>
        <dbReference type="PROSITE-ProRule" id="PRU00169"/>
    </source>
</evidence>
<dbReference type="EMBL" id="JBBUTF010000032">
    <property type="protein sequence ID" value="MEK8028872.1"/>
    <property type="molecule type" value="Genomic_DNA"/>
</dbReference>
<comment type="catalytic activity">
    <reaction evidence="1">
        <text>ATP + protein L-histidine = ADP + protein N-phospho-L-histidine.</text>
        <dbReference type="EC" id="2.7.13.3"/>
    </reaction>
</comment>
<dbReference type="SUPFAM" id="SSF47384">
    <property type="entry name" value="Homodimeric domain of signal transducing histidine kinase"/>
    <property type="match status" value="1"/>
</dbReference>
<keyword evidence="10" id="KW-1185">Reference proteome</keyword>
<dbReference type="Gene3D" id="1.10.287.130">
    <property type="match status" value="1"/>
</dbReference>
<keyword evidence="3 6" id="KW-0597">Phosphoprotein</keyword>
<dbReference type="Pfam" id="PF00072">
    <property type="entry name" value="Response_reg"/>
    <property type="match status" value="1"/>
</dbReference>
<dbReference type="SUPFAM" id="SSF55874">
    <property type="entry name" value="ATPase domain of HSP90 chaperone/DNA topoisomerase II/histidine kinase"/>
    <property type="match status" value="1"/>
</dbReference>
<dbReference type="Pfam" id="PF00512">
    <property type="entry name" value="HisKA"/>
    <property type="match status" value="1"/>
</dbReference>
<dbReference type="InterPro" id="IPR003661">
    <property type="entry name" value="HisK_dim/P_dom"/>
</dbReference>
<gene>
    <name evidence="9" type="ORF">AACH11_23175</name>
</gene>
<dbReference type="InterPro" id="IPR003594">
    <property type="entry name" value="HATPase_dom"/>
</dbReference>
<protein>
    <recommendedName>
        <fullName evidence="2">histidine kinase</fullName>
        <ecNumber evidence="2">2.7.13.3</ecNumber>
    </recommendedName>
</protein>
<dbReference type="GO" id="GO:0005524">
    <property type="term" value="F:ATP binding"/>
    <property type="evidence" value="ECO:0007669"/>
    <property type="project" value="UniProtKB-KW"/>
</dbReference>
<comment type="caution">
    <text evidence="9">The sequence shown here is derived from an EMBL/GenBank/DDBJ whole genome shotgun (WGS) entry which is preliminary data.</text>
</comment>
<dbReference type="SMART" id="SM00065">
    <property type="entry name" value="GAF"/>
    <property type="match status" value="1"/>
</dbReference>
<dbReference type="RefSeq" id="WP_341376659.1">
    <property type="nucleotide sequence ID" value="NZ_JBBUTF010000032.1"/>
</dbReference>
<reference evidence="9 10" key="1">
    <citation type="submission" date="2024-04" db="EMBL/GenBank/DDBJ databases">
        <title>Novel species of the genus Ideonella isolated from streams.</title>
        <authorList>
            <person name="Lu H."/>
        </authorList>
    </citation>
    <scope>NUCLEOTIDE SEQUENCE [LARGE SCALE GENOMIC DNA]</scope>
    <source>
        <strain evidence="9 10">BYS139W</strain>
    </source>
</reference>
<evidence type="ECO:0000256" key="3">
    <source>
        <dbReference type="ARBA" id="ARBA00022553"/>
    </source>
</evidence>
<evidence type="ECO:0000256" key="1">
    <source>
        <dbReference type="ARBA" id="ARBA00000085"/>
    </source>
</evidence>
<dbReference type="EC" id="2.7.13.3" evidence="2"/>
<name>A0ABU9BFZ1_9BURK</name>
<dbReference type="Pfam" id="PF01590">
    <property type="entry name" value="GAF"/>
    <property type="match status" value="1"/>
</dbReference>
<evidence type="ECO:0000259" key="8">
    <source>
        <dbReference type="PROSITE" id="PS50110"/>
    </source>
</evidence>
<dbReference type="Gene3D" id="3.30.565.10">
    <property type="entry name" value="Histidine kinase-like ATPase, C-terminal domain"/>
    <property type="match status" value="1"/>
</dbReference>
<dbReference type="InterPro" id="IPR036890">
    <property type="entry name" value="HATPase_C_sf"/>
</dbReference>
<dbReference type="SUPFAM" id="SSF55781">
    <property type="entry name" value="GAF domain-like"/>
    <property type="match status" value="1"/>
</dbReference>
<dbReference type="Gene3D" id="3.40.50.2300">
    <property type="match status" value="1"/>
</dbReference>
<dbReference type="InterPro" id="IPR036097">
    <property type="entry name" value="HisK_dim/P_sf"/>
</dbReference>
<dbReference type="SUPFAM" id="SSF52172">
    <property type="entry name" value="CheY-like"/>
    <property type="match status" value="1"/>
</dbReference>
<evidence type="ECO:0000256" key="5">
    <source>
        <dbReference type="ARBA" id="ARBA00022777"/>
    </source>
</evidence>
<dbReference type="Proteomes" id="UP001368500">
    <property type="component" value="Unassembled WGS sequence"/>
</dbReference>
<dbReference type="CDD" id="cd16922">
    <property type="entry name" value="HATPase_EvgS-ArcB-TorS-like"/>
    <property type="match status" value="1"/>
</dbReference>
<keyword evidence="5" id="KW-0418">Kinase</keyword>
<dbReference type="PROSITE" id="PS50110">
    <property type="entry name" value="RESPONSE_REGULATORY"/>
    <property type="match status" value="1"/>
</dbReference>
<dbReference type="Pfam" id="PF02518">
    <property type="entry name" value="HATPase_c"/>
    <property type="match status" value="1"/>
</dbReference>
<feature type="modified residue" description="4-aspartylphosphate" evidence="6">
    <location>
        <position position="507"/>
    </location>
</feature>